<dbReference type="Gene3D" id="1.20.1740.10">
    <property type="entry name" value="Amino acid/polyamine transporter I"/>
    <property type="match status" value="1"/>
</dbReference>
<comment type="subcellular location">
    <subcellularLocation>
        <location evidence="1">Membrane</location>
        <topology evidence="1">Multi-pass membrane protein</topology>
    </subcellularLocation>
</comment>
<sequence length="640" mass="70386">MAVSIKRLLVGTPLPTAQAVHERLTKKTALAVFSSDALSSTAYATEEILLVLAVAVAYGDARAFGYIIPLSLCIVALIAIVSASYRQTIYAYPSGGGAYIVAKDNLGATAGLVAGASLLVDYVLTVAVSVSAGVAAITSAAQGTRYAWLDQHKVLLSLLLIAFIAIANLRGVRESGMIFSVPTYAFICSFLFMIGFGLCRYFYFGVAEPIGAGELKIAEGYRPQPLTFFLLLSAFSNGCSALTGIEAISNGVQAFRRPESRNAATTLVWMALLLSVMFLGTSVMAYLYGVHPHANETVISQFARAIFAGPLNWFYYAVQATTAAILVLAANTSFADFPRLASIMARDRYLPRQLANRGDRLVYSNGIVLLALFASLLIIAFGGDTHRLIPLYAIGVFLSFTLSQAGMVRHWWREREHQREATQGGSESSSAKSSHWRRAILINGLGACCTFTVLCVFVVTKFVHGAWLVVVIVPLLVMMFRAIYDHYQDVARQLSTEGMEMIPTPRHRVVVPISGVHRGVVYALEYAKAISPDDEVTAVYVDLDEEATRKLREKWERWGQGIKLVILPSPYRELTRPLLRYIERLKRRDEGAFVTVVIPEFVPARWWQHLLHNQSSLLLKGALLFRKGVVVTSVPYHLER</sequence>
<proteinExistence type="predicted"/>
<organism evidence="6 7">
    <name type="scientific">Pyrinomonas methylaliphatogenes</name>
    <dbReference type="NCBI Taxonomy" id="454194"/>
    <lineage>
        <taxon>Bacteria</taxon>
        <taxon>Pseudomonadati</taxon>
        <taxon>Acidobacteriota</taxon>
        <taxon>Blastocatellia</taxon>
        <taxon>Blastocatellales</taxon>
        <taxon>Pyrinomonadaceae</taxon>
        <taxon>Pyrinomonas</taxon>
    </lineage>
</organism>
<protein>
    <submittedName>
        <fullName evidence="6">Amino acid/polyamine/organocation transporter, APC superfamily (TC 2.A.3)</fullName>
    </submittedName>
</protein>
<dbReference type="EMBL" id="CBXV010000008">
    <property type="protein sequence ID" value="CDM66570.1"/>
    <property type="molecule type" value="Genomic_DNA"/>
</dbReference>
<dbReference type="AlphaFoldDB" id="A0A0B6X2K9"/>
<dbReference type="InterPro" id="IPR053153">
    <property type="entry name" value="APC_K+_Transporter"/>
</dbReference>
<dbReference type="Pfam" id="PF13520">
    <property type="entry name" value="AA_permease_2"/>
    <property type="match status" value="1"/>
</dbReference>
<evidence type="ECO:0000313" key="6">
    <source>
        <dbReference type="EMBL" id="CDM66570.1"/>
    </source>
</evidence>
<gene>
    <name evidence="6" type="ORF">PYK22_02601</name>
</gene>
<keyword evidence="4 5" id="KW-0472">Membrane</keyword>
<keyword evidence="2 5" id="KW-0812">Transmembrane</keyword>
<feature type="transmembrane region" description="Helical" evidence="5">
    <location>
        <begin position="154"/>
        <end position="172"/>
    </location>
</feature>
<dbReference type="InterPro" id="IPR002293">
    <property type="entry name" value="AA/rel_permease1"/>
</dbReference>
<feature type="transmembrane region" description="Helical" evidence="5">
    <location>
        <begin position="465"/>
        <end position="484"/>
    </location>
</feature>
<feature type="transmembrane region" description="Helical" evidence="5">
    <location>
        <begin position="63"/>
        <end position="85"/>
    </location>
</feature>
<feature type="transmembrane region" description="Helical" evidence="5">
    <location>
        <begin position="361"/>
        <end position="383"/>
    </location>
</feature>
<dbReference type="PANTHER" id="PTHR47704:SF1">
    <property type="entry name" value="POTASSIUM TRANSPORTER KIMA"/>
    <property type="match status" value="1"/>
</dbReference>
<feature type="transmembrane region" description="Helical" evidence="5">
    <location>
        <begin position="184"/>
        <end position="206"/>
    </location>
</feature>
<feature type="transmembrane region" description="Helical" evidence="5">
    <location>
        <begin position="226"/>
        <end position="245"/>
    </location>
</feature>
<dbReference type="GO" id="GO:0022857">
    <property type="term" value="F:transmembrane transporter activity"/>
    <property type="evidence" value="ECO:0007669"/>
    <property type="project" value="InterPro"/>
</dbReference>
<keyword evidence="7" id="KW-1185">Reference proteome</keyword>
<evidence type="ECO:0000313" key="7">
    <source>
        <dbReference type="Proteomes" id="UP000031518"/>
    </source>
</evidence>
<evidence type="ECO:0000256" key="3">
    <source>
        <dbReference type="ARBA" id="ARBA00022989"/>
    </source>
</evidence>
<dbReference type="PANTHER" id="PTHR47704">
    <property type="entry name" value="POTASSIUM TRANSPORTER KIMA"/>
    <property type="match status" value="1"/>
</dbReference>
<feature type="transmembrane region" description="Helical" evidence="5">
    <location>
        <begin position="389"/>
        <end position="408"/>
    </location>
</feature>
<dbReference type="Proteomes" id="UP000031518">
    <property type="component" value="Unassembled WGS sequence"/>
</dbReference>
<reference evidence="6 7" key="2">
    <citation type="submission" date="2015-01" db="EMBL/GenBank/DDBJ databases">
        <title>Complete genome sequence of Pyrinomonas methylaliphatogenes type strain K22T.</title>
        <authorList>
            <person name="Lee K.C.Y."/>
            <person name="Power J.F."/>
            <person name="Dunfield P.F."/>
            <person name="Morgan X.C."/>
            <person name="Huttenhower C."/>
            <person name="Stott M.B."/>
        </authorList>
    </citation>
    <scope>NUCLEOTIDE SEQUENCE [LARGE SCALE GENOMIC DNA]</scope>
    <source>
        <strain evidence="6 7">K22</strain>
    </source>
</reference>
<keyword evidence="3 5" id="KW-1133">Transmembrane helix</keyword>
<reference evidence="6 7" key="1">
    <citation type="submission" date="2013-12" db="EMBL/GenBank/DDBJ databases">
        <authorList>
            <person name="Stott M."/>
        </authorList>
    </citation>
    <scope>NUCLEOTIDE SEQUENCE [LARGE SCALE GENOMIC DNA]</scope>
    <source>
        <strain evidence="6 7">K22</strain>
    </source>
</reference>
<dbReference type="STRING" id="454194.PYK22_02601"/>
<evidence type="ECO:0000256" key="1">
    <source>
        <dbReference type="ARBA" id="ARBA00004141"/>
    </source>
</evidence>
<accession>A0A0B6X2K9</accession>
<feature type="transmembrane region" description="Helical" evidence="5">
    <location>
        <begin position="266"/>
        <end position="288"/>
    </location>
</feature>
<name>A0A0B6X2K9_9BACT</name>
<feature type="transmembrane region" description="Helical" evidence="5">
    <location>
        <begin position="440"/>
        <end position="459"/>
    </location>
</feature>
<feature type="transmembrane region" description="Helical" evidence="5">
    <location>
        <begin position="313"/>
        <end position="340"/>
    </location>
</feature>
<dbReference type="GO" id="GO:0016020">
    <property type="term" value="C:membrane"/>
    <property type="evidence" value="ECO:0007669"/>
    <property type="project" value="UniProtKB-SubCell"/>
</dbReference>
<evidence type="ECO:0000256" key="5">
    <source>
        <dbReference type="SAM" id="Phobius"/>
    </source>
</evidence>
<feature type="transmembrane region" description="Helical" evidence="5">
    <location>
        <begin position="106"/>
        <end position="134"/>
    </location>
</feature>
<dbReference type="RefSeq" id="WP_041977920.1">
    <property type="nucleotide sequence ID" value="NZ_CBXV010000008.1"/>
</dbReference>
<evidence type="ECO:0000256" key="2">
    <source>
        <dbReference type="ARBA" id="ARBA00022692"/>
    </source>
</evidence>
<dbReference type="OrthoDB" id="9759676at2"/>
<evidence type="ECO:0000256" key="4">
    <source>
        <dbReference type="ARBA" id="ARBA00023136"/>
    </source>
</evidence>